<sequence length="177" mass="18961">MSIRYLKEDLAFSAQTNRSLVLLKHALVSHTVHLTILFRAGQSLCKIPYLGVAARIIIEYLIRVIYSSDISCRAKIGPGLSIVHGHDIVIGADVVIGRNTKIFNGVTFGNKDISQTSFGNQPSVGDGCIFCTGAKVLGSVKIGNNVIVGANSVLLQDCDDHDIVAGVPAKFIKKSKL</sequence>
<dbReference type="InterPro" id="IPR045304">
    <property type="entry name" value="LbH_SAT"/>
</dbReference>
<evidence type="ECO:0000256" key="2">
    <source>
        <dbReference type="ARBA" id="ARBA00022679"/>
    </source>
</evidence>
<keyword evidence="3 4" id="KW-0012">Acyltransferase</keyword>
<dbReference type="Gene3D" id="2.160.10.10">
    <property type="entry name" value="Hexapeptide repeat proteins"/>
    <property type="match status" value="1"/>
</dbReference>
<accession>A0ABS9QQD1</accession>
<comment type="caution">
    <text evidence="5">The sequence shown here is derived from an EMBL/GenBank/DDBJ whole genome shotgun (WGS) entry which is preliminary data.</text>
</comment>
<dbReference type="InterPro" id="IPR005881">
    <property type="entry name" value="Ser_O-AcTrfase"/>
</dbReference>
<comment type="catalytic activity">
    <reaction evidence="4">
        <text>L-serine + acetyl-CoA = O-acetyl-L-serine + CoA</text>
        <dbReference type="Rhea" id="RHEA:24560"/>
        <dbReference type="ChEBI" id="CHEBI:33384"/>
        <dbReference type="ChEBI" id="CHEBI:57287"/>
        <dbReference type="ChEBI" id="CHEBI:57288"/>
        <dbReference type="ChEBI" id="CHEBI:58340"/>
        <dbReference type="EC" id="2.3.1.30"/>
    </reaction>
</comment>
<dbReference type="PANTHER" id="PTHR42811">
    <property type="entry name" value="SERINE ACETYLTRANSFERASE"/>
    <property type="match status" value="1"/>
</dbReference>
<proteinExistence type="inferred from homology"/>
<evidence type="ECO:0000256" key="4">
    <source>
        <dbReference type="PIRNR" id="PIRNR000441"/>
    </source>
</evidence>
<evidence type="ECO:0000313" key="6">
    <source>
        <dbReference type="Proteomes" id="UP000829384"/>
    </source>
</evidence>
<keyword evidence="2 4" id="KW-0808">Transferase</keyword>
<dbReference type="Pfam" id="PF00132">
    <property type="entry name" value="Hexapep"/>
    <property type="match status" value="1"/>
</dbReference>
<dbReference type="InterPro" id="IPR011004">
    <property type="entry name" value="Trimer_LpxA-like_sf"/>
</dbReference>
<evidence type="ECO:0000313" key="5">
    <source>
        <dbReference type="EMBL" id="MCG9962562.1"/>
    </source>
</evidence>
<dbReference type="CDD" id="cd03354">
    <property type="entry name" value="LbH_SAT"/>
    <property type="match status" value="1"/>
</dbReference>
<dbReference type="Proteomes" id="UP000829384">
    <property type="component" value="Unassembled WGS sequence"/>
</dbReference>
<keyword evidence="6" id="KW-1185">Reference proteome</keyword>
<dbReference type="PIRSF" id="PIRSF000441">
    <property type="entry name" value="CysE"/>
    <property type="match status" value="1"/>
</dbReference>
<dbReference type="InterPro" id="IPR001451">
    <property type="entry name" value="Hexapep"/>
</dbReference>
<organism evidence="5 6">
    <name type="scientific">Shewanella cutis</name>
    <dbReference type="NCBI Taxonomy" id="2766780"/>
    <lineage>
        <taxon>Bacteria</taxon>
        <taxon>Pseudomonadati</taxon>
        <taxon>Pseudomonadota</taxon>
        <taxon>Gammaproteobacteria</taxon>
        <taxon>Alteromonadales</taxon>
        <taxon>Shewanellaceae</taxon>
        <taxon>Shewanella</taxon>
    </lineage>
</organism>
<protein>
    <recommendedName>
        <fullName evidence="4">Serine acetyltransferase</fullName>
        <ecNumber evidence="4">2.3.1.30</ecNumber>
    </recommendedName>
</protein>
<gene>
    <name evidence="5" type="ORF">H9J30_01280</name>
</gene>
<dbReference type="EC" id="2.3.1.30" evidence="4"/>
<name>A0ABS9QQD1_9GAMM</name>
<evidence type="ECO:0000256" key="3">
    <source>
        <dbReference type="ARBA" id="ARBA00023315"/>
    </source>
</evidence>
<dbReference type="EMBL" id="JACSDI010000001">
    <property type="protein sequence ID" value="MCG9962562.1"/>
    <property type="molecule type" value="Genomic_DNA"/>
</dbReference>
<reference evidence="5 6" key="1">
    <citation type="submission" date="2020-08" db="EMBL/GenBank/DDBJ databases">
        <title>Whole genome sequence of Shewanella sp strain PS-2.</title>
        <authorList>
            <person name="Das S.K."/>
        </authorList>
    </citation>
    <scope>NUCLEOTIDE SEQUENCE [LARGE SCALE GENOMIC DNA]</scope>
    <source>
        <strain evidence="5 6">PS-2</strain>
    </source>
</reference>
<dbReference type="RefSeq" id="WP_240129352.1">
    <property type="nucleotide sequence ID" value="NZ_JACSDI010000001.1"/>
</dbReference>
<dbReference type="SUPFAM" id="SSF51161">
    <property type="entry name" value="Trimeric LpxA-like enzymes"/>
    <property type="match status" value="1"/>
</dbReference>
<comment type="similarity">
    <text evidence="1 4">Belongs to the transferase hexapeptide repeat family.</text>
</comment>
<evidence type="ECO:0000256" key="1">
    <source>
        <dbReference type="ARBA" id="ARBA00007274"/>
    </source>
</evidence>